<gene>
    <name evidence="6" type="ORF">CVT26_005675</name>
</gene>
<evidence type="ECO:0000313" key="7">
    <source>
        <dbReference type="Proteomes" id="UP000284706"/>
    </source>
</evidence>
<keyword evidence="7" id="KW-1185">Reference proteome</keyword>
<name>A0A409XZY4_9AGAR</name>
<keyword evidence="4 5" id="KW-0472">Membrane</keyword>
<dbReference type="InParanoid" id="A0A409XZY4"/>
<dbReference type="OrthoDB" id="2585651at2759"/>
<evidence type="ECO:0000256" key="2">
    <source>
        <dbReference type="ARBA" id="ARBA00022692"/>
    </source>
</evidence>
<reference evidence="6 7" key="1">
    <citation type="journal article" date="2018" name="Evol. Lett.">
        <title>Horizontal gene cluster transfer increased hallucinogenic mushroom diversity.</title>
        <authorList>
            <person name="Reynolds H.T."/>
            <person name="Vijayakumar V."/>
            <person name="Gluck-Thaler E."/>
            <person name="Korotkin H.B."/>
            <person name="Matheny P.B."/>
            <person name="Slot J.C."/>
        </authorList>
    </citation>
    <scope>NUCLEOTIDE SEQUENCE [LARGE SCALE GENOMIC DNA]</scope>
    <source>
        <strain evidence="6 7">SRW20</strain>
    </source>
</reference>
<organism evidence="6 7">
    <name type="scientific">Gymnopilus dilepis</name>
    <dbReference type="NCBI Taxonomy" id="231916"/>
    <lineage>
        <taxon>Eukaryota</taxon>
        <taxon>Fungi</taxon>
        <taxon>Dikarya</taxon>
        <taxon>Basidiomycota</taxon>
        <taxon>Agaricomycotina</taxon>
        <taxon>Agaricomycetes</taxon>
        <taxon>Agaricomycetidae</taxon>
        <taxon>Agaricales</taxon>
        <taxon>Agaricineae</taxon>
        <taxon>Hymenogastraceae</taxon>
        <taxon>Gymnopilus</taxon>
    </lineage>
</organism>
<keyword evidence="2 5" id="KW-0812">Transmembrane</keyword>
<dbReference type="PANTHER" id="PTHR35042">
    <property type="entry name" value="ANTHRONE OXYGENASE ENCC"/>
    <property type="match status" value="1"/>
</dbReference>
<dbReference type="AlphaFoldDB" id="A0A409XZY4"/>
<feature type="transmembrane region" description="Helical" evidence="5">
    <location>
        <begin position="147"/>
        <end position="165"/>
    </location>
</feature>
<dbReference type="EMBL" id="NHYE01001380">
    <property type="protein sequence ID" value="PPQ96312.1"/>
    <property type="molecule type" value="Genomic_DNA"/>
</dbReference>
<evidence type="ECO:0000313" key="6">
    <source>
        <dbReference type="EMBL" id="PPQ96312.1"/>
    </source>
</evidence>
<evidence type="ECO:0008006" key="8">
    <source>
        <dbReference type="Google" id="ProtNLM"/>
    </source>
</evidence>
<sequence length="167" mass="18285">MSSKFAKVAALVGSGVLSGGSFYVSAFAIPALLSPYRPNAKKQDGQAVLSANTLQVQWKYVYDTGKIFFPFLGLGVSALYVYLGFNAPSDSRKLYWAAAASTIGMVPYTFAFMMGNIKKIEAEVKEDDEENAARLRSEIVKWSRLNLARTALLFTGFLLSTWATLDV</sequence>
<protein>
    <recommendedName>
        <fullName evidence="8">DUF1772 domain-containing protein</fullName>
    </recommendedName>
</protein>
<evidence type="ECO:0000256" key="3">
    <source>
        <dbReference type="ARBA" id="ARBA00022989"/>
    </source>
</evidence>
<comment type="caution">
    <text evidence="6">The sequence shown here is derived from an EMBL/GenBank/DDBJ whole genome shotgun (WGS) entry which is preliminary data.</text>
</comment>
<proteinExistence type="predicted"/>
<evidence type="ECO:0000256" key="5">
    <source>
        <dbReference type="SAM" id="Phobius"/>
    </source>
</evidence>
<dbReference type="Proteomes" id="UP000284706">
    <property type="component" value="Unassembled WGS sequence"/>
</dbReference>
<keyword evidence="3 5" id="KW-1133">Transmembrane helix</keyword>
<dbReference type="GO" id="GO:0016020">
    <property type="term" value="C:membrane"/>
    <property type="evidence" value="ECO:0007669"/>
    <property type="project" value="UniProtKB-SubCell"/>
</dbReference>
<evidence type="ECO:0000256" key="1">
    <source>
        <dbReference type="ARBA" id="ARBA00004141"/>
    </source>
</evidence>
<feature type="transmembrane region" description="Helical" evidence="5">
    <location>
        <begin position="94"/>
        <end position="114"/>
    </location>
</feature>
<feature type="transmembrane region" description="Helical" evidence="5">
    <location>
        <begin position="67"/>
        <end position="85"/>
    </location>
</feature>
<evidence type="ECO:0000256" key="4">
    <source>
        <dbReference type="ARBA" id="ARBA00023136"/>
    </source>
</evidence>
<dbReference type="InterPro" id="IPR013901">
    <property type="entry name" value="Anthrone_oxy"/>
</dbReference>
<comment type="subcellular location">
    <subcellularLocation>
        <location evidence="1">Membrane</location>
        <topology evidence="1">Multi-pass membrane protein</topology>
    </subcellularLocation>
</comment>
<accession>A0A409XZY4</accession>
<dbReference type="PANTHER" id="PTHR35042:SF1">
    <property type="entry name" value="DUF1772-DOMAIN-CONTAINING PROTEIN"/>
    <property type="match status" value="1"/>
</dbReference>
<dbReference type="Pfam" id="PF08592">
    <property type="entry name" value="Anthrone_oxy"/>
    <property type="match status" value="1"/>
</dbReference>